<dbReference type="PANTHER" id="PTHR43185">
    <property type="entry name" value="FERROUS IRON TRANSPORT PROTEIN B"/>
    <property type="match status" value="1"/>
</dbReference>
<feature type="transmembrane region" description="Helical" evidence="16">
    <location>
        <begin position="350"/>
        <end position="375"/>
    </location>
</feature>
<keyword evidence="15" id="KW-0479">Metal-binding</keyword>
<gene>
    <name evidence="18" type="ORF">SAMN05661003_10381</name>
</gene>
<dbReference type="NCBIfam" id="TIGR00437">
    <property type="entry name" value="feoB"/>
    <property type="match status" value="1"/>
</dbReference>
<dbReference type="Proteomes" id="UP000243205">
    <property type="component" value="Unassembled WGS sequence"/>
</dbReference>
<evidence type="ECO:0000256" key="10">
    <source>
        <dbReference type="ARBA" id="ARBA00023065"/>
    </source>
</evidence>
<dbReference type="EMBL" id="FNAQ01000003">
    <property type="protein sequence ID" value="SDE04840.1"/>
    <property type="molecule type" value="Genomic_DNA"/>
</dbReference>
<organism evidence="18 19">
    <name type="scientific">Desulfuromonas thiophila</name>
    <dbReference type="NCBI Taxonomy" id="57664"/>
    <lineage>
        <taxon>Bacteria</taxon>
        <taxon>Pseudomonadati</taxon>
        <taxon>Thermodesulfobacteriota</taxon>
        <taxon>Desulfuromonadia</taxon>
        <taxon>Desulfuromonadales</taxon>
        <taxon>Desulfuromonadaceae</taxon>
        <taxon>Desulfuromonas</taxon>
    </lineage>
</organism>
<keyword evidence="7 14" id="KW-0547">Nucleotide-binding</keyword>
<dbReference type="Pfam" id="PF07670">
    <property type="entry name" value="Gate"/>
    <property type="match status" value="2"/>
</dbReference>
<dbReference type="Gene3D" id="3.40.50.300">
    <property type="entry name" value="P-loop containing nucleotide triphosphate hydrolases"/>
    <property type="match status" value="1"/>
</dbReference>
<keyword evidence="3" id="KW-1003">Cell membrane</keyword>
<keyword evidence="4 16" id="KW-0410">Iron transport</keyword>
<comment type="similarity">
    <text evidence="16">Belongs to the TRAFAC class TrmE-Era-EngA-EngB-Septin-like GTPase superfamily. FeoB GTPase (TC 9.A.8) family.</text>
</comment>
<dbReference type="GO" id="GO:0005525">
    <property type="term" value="F:GTP binding"/>
    <property type="evidence" value="ECO:0007669"/>
    <property type="project" value="UniProtKB-KW"/>
</dbReference>
<feature type="transmembrane region" description="Helical" evidence="16">
    <location>
        <begin position="689"/>
        <end position="711"/>
    </location>
</feature>
<evidence type="ECO:0000256" key="14">
    <source>
        <dbReference type="PIRSR" id="PIRSR603373-1"/>
    </source>
</evidence>
<evidence type="ECO:0000256" key="7">
    <source>
        <dbReference type="ARBA" id="ARBA00022741"/>
    </source>
</evidence>
<dbReference type="InterPro" id="IPR041069">
    <property type="entry name" value="FeoB_Cyto"/>
</dbReference>
<keyword evidence="6 16" id="KW-0812">Transmembrane</keyword>
<feature type="binding site" evidence="15">
    <location>
        <position position="22"/>
    </location>
    <ligand>
        <name>Mg(2+)</name>
        <dbReference type="ChEBI" id="CHEBI:18420"/>
        <label>1</label>
    </ligand>
</feature>
<keyword evidence="8 16" id="KW-1133">Transmembrane helix</keyword>
<dbReference type="InterPro" id="IPR027417">
    <property type="entry name" value="P-loop_NTPase"/>
</dbReference>
<keyword evidence="12 16" id="KW-0472">Membrane</keyword>
<dbReference type="PROSITE" id="PS51711">
    <property type="entry name" value="G_FEOB"/>
    <property type="match status" value="1"/>
</dbReference>
<feature type="transmembrane region" description="Helical" evidence="16">
    <location>
        <begin position="465"/>
        <end position="485"/>
    </location>
</feature>
<evidence type="ECO:0000313" key="18">
    <source>
        <dbReference type="EMBL" id="SDE04840.1"/>
    </source>
</evidence>
<dbReference type="Gene3D" id="1.10.287.1770">
    <property type="match status" value="1"/>
</dbReference>
<sequence length="718" mass="78939">MNTCRLAFAGNPNAGKTTLFNTLTGARQHVGNYPGITVERKEGQLRHDDCDLAIVDLPGCYSLTAYSQEELVAREVLVNERPDLVVNVTDATKLERHLYLTVQFLELGVPLLLALNMMDDVRARGLQIDQQRLAEGLGCPVVGVVARSGEGRQQLLDSAIVAARQRQGGWQGLQLSYGPDIDPVLEDLSNRIAAAGLLAQRYPARWLALKYIEGDDQILALGQQTDSSLSRQLEETVDQLREHCLKTLNTFPEAIIADYRYGFIHTLLKETLTYPQTTNRLDVTDKIDQVLTHKLAGPLLMLGLLYAMFHITFTLGEYPMQALEWLFGLIGDGVRALLPEGHLQSLLVSGIIDGVGGVLGFVPLIIIMFLMIAFLEDSGYMARVAYMLDKVFRTFGLHGSSVMPFIISGGIAGGCAVPGVMAARTLRSPREKLATILTAPFMPCGAKIPVFLLLIGAFFANHRPLIMFLITLTAWAMALLVARLLRSTLIRGESTPFVMELPPYRWPTLQGLLIHTWERTWEYIRKAGTVILAISVLLWTAMTFPTLDAGSLAAFDQQRTTIAQQMNESEAQQEALAAIDRAESTAALKHSFAGRLGQMLEPVSQWAGFNWRTNIALLGGVAAKEVIVSTLGTAYSLGEVDVEEADSLVERIQQDPDWNQAAALAVILFVLLYAPCFVTLVVMARESSWGWACFALLFNSALAFALACLVYQTGLRLL</sequence>
<dbReference type="PRINTS" id="PR00326">
    <property type="entry name" value="GTP1OBG"/>
</dbReference>
<evidence type="ECO:0000256" key="16">
    <source>
        <dbReference type="RuleBase" id="RU362098"/>
    </source>
</evidence>
<evidence type="ECO:0000256" key="11">
    <source>
        <dbReference type="ARBA" id="ARBA00023134"/>
    </source>
</evidence>
<feature type="domain" description="FeoB-type G" evidence="17">
    <location>
        <begin position="3"/>
        <end position="165"/>
    </location>
</feature>
<keyword evidence="19" id="KW-1185">Reference proteome</keyword>
<accession>A0A1G6ZQL0</accession>
<proteinExistence type="inferred from homology"/>
<evidence type="ECO:0000256" key="1">
    <source>
        <dbReference type="ARBA" id="ARBA00004429"/>
    </source>
</evidence>
<protein>
    <recommendedName>
        <fullName evidence="13 16">Ferrous iron transport protein B</fullName>
    </recommendedName>
</protein>
<keyword evidence="5" id="KW-0997">Cell inner membrane</keyword>
<keyword evidence="9 16" id="KW-0408">Iron</keyword>
<dbReference type="InterPro" id="IPR030389">
    <property type="entry name" value="G_FEOB_dom"/>
</dbReference>
<keyword evidence="15" id="KW-0460">Magnesium</keyword>
<evidence type="ECO:0000256" key="4">
    <source>
        <dbReference type="ARBA" id="ARBA00022496"/>
    </source>
</evidence>
<dbReference type="NCBIfam" id="TIGR00231">
    <property type="entry name" value="small_GTP"/>
    <property type="match status" value="1"/>
</dbReference>
<feature type="transmembrane region" description="Helical" evidence="16">
    <location>
        <begin position="661"/>
        <end position="683"/>
    </location>
</feature>
<dbReference type="InterPro" id="IPR011642">
    <property type="entry name" value="Gate_dom"/>
</dbReference>
<evidence type="ECO:0000313" key="19">
    <source>
        <dbReference type="Proteomes" id="UP000243205"/>
    </source>
</evidence>
<dbReference type="InterPro" id="IPR006073">
    <property type="entry name" value="GTP-bd"/>
</dbReference>
<keyword evidence="11 14" id="KW-0342">GTP-binding</keyword>
<dbReference type="GO" id="GO:0005886">
    <property type="term" value="C:plasma membrane"/>
    <property type="evidence" value="ECO:0007669"/>
    <property type="project" value="UniProtKB-SubCell"/>
</dbReference>
<dbReference type="InterPro" id="IPR011640">
    <property type="entry name" value="Fe2_transport_prot_B_C"/>
</dbReference>
<evidence type="ECO:0000256" key="13">
    <source>
        <dbReference type="NCBIfam" id="TIGR00437"/>
    </source>
</evidence>
<dbReference type="InterPro" id="IPR005225">
    <property type="entry name" value="Small_GTP-bd"/>
</dbReference>
<dbReference type="PANTHER" id="PTHR43185:SF1">
    <property type="entry name" value="FE(2+) TRANSPORTER FEOB"/>
    <property type="match status" value="1"/>
</dbReference>
<comment type="subcellular location">
    <subcellularLocation>
        <location evidence="1 16">Cell inner membrane</location>
        <topology evidence="1 16">Multi-pass membrane protein</topology>
    </subcellularLocation>
</comment>
<feature type="binding site" evidence="15">
    <location>
        <position position="25"/>
    </location>
    <ligand>
        <name>Mg(2+)</name>
        <dbReference type="ChEBI" id="CHEBI:18420"/>
        <label>2</label>
    </ligand>
</feature>
<evidence type="ECO:0000256" key="2">
    <source>
        <dbReference type="ARBA" id="ARBA00022448"/>
    </source>
</evidence>
<dbReference type="GO" id="GO:0015093">
    <property type="term" value="F:ferrous iron transmembrane transporter activity"/>
    <property type="evidence" value="ECO:0007669"/>
    <property type="project" value="UniProtKB-UniRule"/>
</dbReference>
<feature type="transmembrane region" description="Helical" evidence="16">
    <location>
        <begin position="433"/>
        <end position="459"/>
    </location>
</feature>
<feature type="binding site" evidence="15">
    <location>
        <position position="24"/>
    </location>
    <ligand>
        <name>Mg(2+)</name>
        <dbReference type="ChEBI" id="CHEBI:18420"/>
        <label>2</label>
    </ligand>
</feature>
<dbReference type="GO" id="GO:0046872">
    <property type="term" value="F:metal ion binding"/>
    <property type="evidence" value="ECO:0007669"/>
    <property type="project" value="UniProtKB-KW"/>
</dbReference>
<keyword evidence="2 16" id="KW-0813">Transport</keyword>
<feature type="binding site" evidence="14">
    <location>
        <begin position="56"/>
        <end position="59"/>
    </location>
    <ligand>
        <name>GTP</name>
        <dbReference type="ChEBI" id="CHEBI:37565"/>
        <label>3</label>
    </ligand>
</feature>
<dbReference type="CDD" id="cd01879">
    <property type="entry name" value="FeoB"/>
    <property type="match status" value="1"/>
</dbReference>
<feature type="transmembrane region" description="Helical" evidence="16">
    <location>
        <begin position="295"/>
        <end position="316"/>
    </location>
</feature>
<feature type="binding site" evidence="14">
    <location>
        <begin position="116"/>
        <end position="119"/>
    </location>
    <ligand>
        <name>GTP</name>
        <dbReference type="ChEBI" id="CHEBI:37565"/>
        <label>4</label>
    </ligand>
</feature>
<reference evidence="19" key="1">
    <citation type="submission" date="2016-10" db="EMBL/GenBank/DDBJ databases">
        <authorList>
            <person name="Varghese N."/>
            <person name="Submissions S."/>
        </authorList>
    </citation>
    <scope>NUCLEOTIDE SEQUENCE [LARGE SCALE GENOMIC DNA]</scope>
    <source>
        <strain evidence="19">DSM 8987</strain>
    </source>
</reference>
<dbReference type="SUPFAM" id="SSF52540">
    <property type="entry name" value="P-loop containing nucleoside triphosphate hydrolases"/>
    <property type="match status" value="1"/>
</dbReference>
<evidence type="ECO:0000256" key="15">
    <source>
        <dbReference type="PIRSR" id="PIRSR603373-2"/>
    </source>
</evidence>
<evidence type="ECO:0000256" key="12">
    <source>
        <dbReference type="ARBA" id="ARBA00023136"/>
    </source>
</evidence>
<feature type="binding site" evidence="15">
    <location>
        <position position="21"/>
    </location>
    <ligand>
        <name>Mg(2+)</name>
        <dbReference type="ChEBI" id="CHEBI:18420"/>
        <label>2</label>
    </ligand>
</feature>
<comment type="function">
    <text evidence="16">Probable transporter of a GTP-driven Fe(2+) uptake system.</text>
</comment>
<dbReference type="InterPro" id="IPR050860">
    <property type="entry name" value="FeoB_GTPase"/>
</dbReference>
<evidence type="ECO:0000256" key="5">
    <source>
        <dbReference type="ARBA" id="ARBA00022519"/>
    </source>
</evidence>
<dbReference type="Pfam" id="PF07664">
    <property type="entry name" value="FeoB_C"/>
    <property type="match status" value="1"/>
</dbReference>
<feature type="transmembrane region" description="Helical" evidence="16">
    <location>
        <begin position="395"/>
        <end position="421"/>
    </location>
</feature>
<name>A0A1G6ZQL0_9BACT</name>
<keyword evidence="10" id="KW-0406">Ion transport</keyword>
<evidence type="ECO:0000256" key="8">
    <source>
        <dbReference type="ARBA" id="ARBA00022989"/>
    </source>
</evidence>
<dbReference type="OrthoDB" id="9809127at2"/>
<evidence type="ECO:0000256" key="6">
    <source>
        <dbReference type="ARBA" id="ARBA00022692"/>
    </source>
</evidence>
<dbReference type="RefSeq" id="WP_092076629.1">
    <property type="nucleotide sequence ID" value="NZ_FNAQ01000003.1"/>
</dbReference>
<dbReference type="Pfam" id="PF17910">
    <property type="entry name" value="FeoB_Cyto"/>
    <property type="match status" value="1"/>
</dbReference>
<comment type="caution">
    <text evidence="16">Lacks conserved residue(s) required for the propagation of feature annotation.</text>
</comment>
<evidence type="ECO:0000259" key="17">
    <source>
        <dbReference type="PROSITE" id="PS51711"/>
    </source>
</evidence>
<evidence type="ECO:0000256" key="3">
    <source>
        <dbReference type="ARBA" id="ARBA00022475"/>
    </source>
</evidence>
<dbReference type="STRING" id="57664.SAMN05661003_10381"/>
<dbReference type="Pfam" id="PF02421">
    <property type="entry name" value="FeoB_N"/>
    <property type="match status" value="1"/>
</dbReference>
<feature type="binding site" evidence="14">
    <location>
        <begin position="35"/>
        <end position="39"/>
    </location>
    <ligand>
        <name>GTP</name>
        <dbReference type="ChEBI" id="CHEBI:37565"/>
        <label>2</label>
    </ligand>
</feature>
<dbReference type="InterPro" id="IPR003373">
    <property type="entry name" value="Fe2_transport_prot-B"/>
</dbReference>
<dbReference type="AlphaFoldDB" id="A0A1G6ZQL0"/>
<feature type="binding site" evidence="14">
    <location>
        <begin position="10"/>
        <end position="17"/>
    </location>
    <ligand>
        <name>GTP</name>
        <dbReference type="ChEBI" id="CHEBI:37565"/>
        <label>1</label>
    </ligand>
</feature>
<evidence type="ECO:0000256" key="9">
    <source>
        <dbReference type="ARBA" id="ARBA00023004"/>
    </source>
</evidence>
<dbReference type="FunFam" id="3.40.50.300:FF:000426">
    <property type="entry name" value="Ferrous iron transport protein B"/>
    <property type="match status" value="1"/>
</dbReference>